<name>A0A975JVW7_9MYCO</name>
<evidence type="ECO:0000313" key="1">
    <source>
        <dbReference type="EMBL" id="QUR66094.1"/>
    </source>
</evidence>
<proteinExistence type="predicted"/>
<dbReference type="RefSeq" id="WP_211697571.1">
    <property type="nucleotide sequence ID" value="NZ_CP046600.1"/>
</dbReference>
<dbReference type="AlphaFoldDB" id="A0A975JVW7"/>
<organism evidence="1 2">
    <name type="scientific">Mycobacterium spongiae</name>
    <dbReference type="NCBI Taxonomy" id="886343"/>
    <lineage>
        <taxon>Bacteria</taxon>
        <taxon>Bacillati</taxon>
        <taxon>Actinomycetota</taxon>
        <taxon>Actinomycetes</taxon>
        <taxon>Mycobacteriales</taxon>
        <taxon>Mycobacteriaceae</taxon>
        <taxon>Mycobacterium</taxon>
    </lineage>
</organism>
<accession>A0A975JVW7</accession>
<keyword evidence="2" id="KW-1185">Reference proteome</keyword>
<evidence type="ECO:0000313" key="2">
    <source>
        <dbReference type="Proteomes" id="UP000682202"/>
    </source>
</evidence>
<reference evidence="1" key="1">
    <citation type="submission" date="2019-12" db="EMBL/GenBank/DDBJ databases">
        <title>Mycobacterium spongiae sp. nov.</title>
        <authorList>
            <person name="Stinear T."/>
        </authorList>
    </citation>
    <scope>NUCLEOTIDE SEQUENCE</scope>
    <source>
        <strain evidence="1">FSD4b-SM</strain>
    </source>
</reference>
<dbReference type="KEGG" id="mspg:F6B93_02455"/>
<dbReference type="EMBL" id="CP046600">
    <property type="protein sequence ID" value="QUR66094.1"/>
    <property type="molecule type" value="Genomic_DNA"/>
</dbReference>
<protein>
    <submittedName>
        <fullName evidence="1">Uncharacterized protein</fullName>
    </submittedName>
</protein>
<dbReference type="Proteomes" id="UP000682202">
    <property type="component" value="Chromosome"/>
</dbReference>
<gene>
    <name evidence="1" type="ORF">F6B93_02455</name>
</gene>
<sequence>MSRKQRFLVVCSAHARGESLKNTKILEGDLQRIYRQHFGSDTSITLIWNVIPEGQAFIAGAPSTATTVLTPVPDHAGQDLRERFMRDICTSWQGRTGCSINEIIVTAMNVTEAKRYAQMSRRRFDPRKGKSLAVKVGVGMLHSRATKGYLSNTLNMPS</sequence>